<dbReference type="EMBL" id="CP000859">
    <property type="protein sequence ID" value="ABW66717.1"/>
    <property type="molecule type" value="Genomic_DNA"/>
</dbReference>
<keyword evidence="3" id="KW-0732">Signal</keyword>
<dbReference type="eggNOG" id="COG0457">
    <property type="taxonomic scope" value="Bacteria"/>
</dbReference>
<name>A8ZWA9_DESOH</name>
<organism evidence="4 5">
    <name type="scientific">Desulfosudis oleivorans (strain DSM 6200 / JCM 39069 / Hxd3)</name>
    <name type="common">Desulfococcus oleovorans</name>
    <dbReference type="NCBI Taxonomy" id="96561"/>
    <lineage>
        <taxon>Bacteria</taxon>
        <taxon>Pseudomonadati</taxon>
        <taxon>Thermodesulfobacteriota</taxon>
        <taxon>Desulfobacteria</taxon>
        <taxon>Desulfobacterales</taxon>
        <taxon>Desulfosudaceae</taxon>
        <taxon>Desulfosudis</taxon>
    </lineage>
</organism>
<dbReference type="InterPro" id="IPR011990">
    <property type="entry name" value="TPR-like_helical_dom_sf"/>
</dbReference>
<keyword evidence="1" id="KW-0802">TPR repeat</keyword>
<feature type="region of interest" description="Disordered" evidence="2">
    <location>
        <begin position="141"/>
        <end position="162"/>
    </location>
</feature>
<feature type="repeat" description="TPR" evidence="1">
    <location>
        <begin position="68"/>
        <end position="101"/>
    </location>
</feature>
<dbReference type="STRING" id="96561.Dole_0907"/>
<evidence type="ECO:0000256" key="3">
    <source>
        <dbReference type="SAM" id="SignalP"/>
    </source>
</evidence>
<dbReference type="AlphaFoldDB" id="A8ZWA9"/>
<dbReference type="HOGENOM" id="CLU_1632738_0_0_7"/>
<protein>
    <submittedName>
        <fullName evidence="4">Tetratricopeptide TPR_2 repeat protein</fullName>
    </submittedName>
</protein>
<reference evidence="4 5" key="1">
    <citation type="submission" date="2007-10" db="EMBL/GenBank/DDBJ databases">
        <title>Complete sequence of Desulfococcus oleovorans Hxd3.</title>
        <authorList>
            <consortium name="US DOE Joint Genome Institute"/>
            <person name="Copeland A."/>
            <person name="Lucas S."/>
            <person name="Lapidus A."/>
            <person name="Barry K."/>
            <person name="Glavina del Rio T."/>
            <person name="Dalin E."/>
            <person name="Tice H."/>
            <person name="Pitluck S."/>
            <person name="Kiss H."/>
            <person name="Brettin T."/>
            <person name="Bruce D."/>
            <person name="Detter J.C."/>
            <person name="Han C."/>
            <person name="Schmutz J."/>
            <person name="Larimer F."/>
            <person name="Land M."/>
            <person name="Hauser L."/>
            <person name="Kyrpides N."/>
            <person name="Kim E."/>
            <person name="Wawrik B."/>
            <person name="Richardson P."/>
        </authorList>
    </citation>
    <scope>NUCLEOTIDE SEQUENCE [LARGE SCALE GENOMIC DNA]</scope>
    <source>
        <strain evidence="5">DSM 6200 / JCM 39069 / Hxd3</strain>
    </source>
</reference>
<dbReference type="SUPFAM" id="SSF48452">
    <property type="entry name" value="TPR-like"/>
    <property type="match status" value="1"/>
</dbReference>
<feature type="chain" id="PRO_5002731403" evidence="3">
    <location>
        <begin position="32"/>
        <end position="162"/>
    </location>
</feature>
<evidence type="ECO:0000313" key="4">
    <source>
        <dbReference type="EMBL" id="ABW66717.1"/>
    </source>
</evidence>
<accession>A8ZWA9</accession>
<gene>
    <name evidence="4" type="ordered locus">Dole_0907</name>
</gene>
<dbReference type="InterPro" id="IPR019734">
    <property type="entry name" value="TPR_rpt"/>
</dbReference>
<dbReference type="Gene3D" id="1.25.40.10">
    <property type="entry name" value="Tetratricopeptide repeat domain"/>
    <property type="match status" value="1"/>
</dbReference>
<dbReference type="KEGG" id="dol:Dole_0907"/>
<keyword evidence="5" id="KW-1185">Reference proteome</keyword>
<evidence type="ECO:0000256" key="2">
    <source>
        <dbReference type="SAM" id="MobiDB-lite"/>
    </source>
</evidence>
<evidence type="ECO:0000256" key="1">
    <source>
        <dbReference type="PROSITE-ProRule" id="PRU00339"/>
    </source>
</evidence>
<feature type="signal peptide" evidence="3">
    <location>
        <begin position="1"/>
        <end position="31"/>
    </location>
</feature>
<dbReference type="Proteomes" id="UP000008561">
    <property type="component" value="Chromosome"/>
</dbReference>
<sequence>MDSGGCSNNRRRTFCRVFALVAAVLFFSACARVAIMPEPEPDTGLPAPALTSPGDPSGAAPDARMAAAHSLTVEGYRLFEQKDYDGAIRTLERAVGINPADGPAYFYLAEAWLQKENLALAARFNELATLYLRNNPAWSQQADHQKKRIKQKSIETGAGSTS</sequence>
<proteinExistence type="predicted"/>
<dbReference type="Pfam" id="PF14559">
    <property type="entry name" value="TPR_19"/>
    <property type="match status" value="1"/>
</dbReference>
<evidence type="ECO:0000313" key="5">
    <source>
        <dbReference type="Proteomes" id="UP000008561"/>
    </source>
</evidence>
<dbReference type="PROSITE" id="PS50005">
    <property type="entry name" value="TPR"/>
    <property type="match status" value="1"/>
</dbReference>